<dbReference type="AlphaFoldDB" id="A0A6J3LTV9"/>
<reference evidence="4" key="2">
    <citation type="submission" date="2020-04" db="EMBL/GenBank/DDBJ databases">
        <authorList>
            <consortium name="NCBI Genome Project"/>
        </authorList>
    </citation>
    <scope>NUCLEOTIDE SEQUENCE</scope>
    <source>
        <strain evidence="4">CBS 342.82</strain>
    </source>
</reference>
<evidence type="ECO:0000256" key="1">
    <source>
        <dbReference type="SAM" id="SignalP"/>
    </source>
</evidence>
<dbReference type="GeneID" id="54365803"/>
<protein>
    <recommendedName>
        <fullName evidence="2">DUF7136 domain-containing protein</fullName>
    </recommendedName>
</protein>
<feature type="chain" id="PRO_5027048775" description="DUF7136 domain-containing protein" evidence="1">
    <location>
        <begin position="21"/>
        <end position="269"/>
    </location>
</feature>
<dbReference type="OrthoDB" id="3686962at2759"/>
<feature type="signal peptide" evidence="1">
    <location>
        <begin position="1"/>
        <end position="20"/>
    </location>
</feature>
<reference evidence="4" key="3">
    <citation type="submission" date="2025-08" db="UniProtKB">
        <authorList>
            <consortium name="RefSeq"/>
        </authorList>
    </citation>
    <scope>IDENTIFICATION</scope>
    <source>
        <strain evidence="4">CBS 342.82</strain>
    </source>
</reference>
<keyword evidence="1" id="KW-0732">Signal</keyword>
<dbReference type="InterPro" id="IPR055560">
    <property type="entry name" value="DUF7136"/>
</dbReference>
<keyword evidence="3" id="KW-1185">Reference proteome</keyword>
<dbReference type="RefSeq" id="XP_033456261.1">
    <property type="nucleotide sequence ID" value="XM_033608004.1"/>
</dbReference>
<reference evidence="4" key="1">
    <citation type="submission" date="2020-01" db="EMBL/GenBank/DDBJ databases">
        <authorList>
            <consortium name="DOE Joint Genome Institute"/>
            <person name="Haridas S."/>
            <person name="Albert R."/>
            <person name="Binder M."/>
            <person name="Bloem J."/>
            <person name="Labutti K."/>
            <person name="Salamov A."/>
            <person name="Andreopoulos B."/>
            <person name="Baker S.E."/>
            <person name="Barry K."/>
            <person name="Bills G."/>
            <person name="Bluhm B.H."/>
            <person name="Cannon C."/>
            <person name="Castanera R."/>
            <person name="Culley D.E."/>
            <person name="Daum C."/>
            <person name="Ezra D."/>
            <person name="Gonzalez J.B."/>
            <person name="Henrissat B."/>
            <person name="Kuo A."/>
            <person name="Liang C."/>
            <person name="Lipzen A."/>
            <person name="Lutzoni F."/>
            <person name="Magnuson J."/>
            <person name="Mondo S."/>
            <person name="Nolan M."/>
            <person name="Ohm R."/>
            <person name="Pangilinan J."/>
            <person name="Park H.-J."/>
            <person name="Ramirez L."/>
            <person name="Alfaro M."/>
            <person name="Sun H."/>
            <person name="Tritt A."/>
            <person name="Yoshinaga Y."/>
            <person name="Zwiers L.-H."/>
            <person name="Turgeon B.G."/>
            <person name="Goodwin S.B."/>
            <person name="Spatafora J.W."/>
            <person name="Crous P.W."/>
            <person name="Grigoriev I.V."/>
        </authorList>
    </citation>
    <scope>NUCLEOTIDE SEQUENCE</scope>
    <source>
        <strain evidence="4">CBS 342.82</strain>
    </source>
</reference>
<dbReference type="Pfam" id="PF23584">
    <property type="entry name" value="DUF7136"/>
    <property type="match status" value="1"/>
</dbReference>
<gene>
    <name evidence="4" type="ORF">K489DRAFT_413133</name>
</gene>
<evidence type="ECO:0000313" key="4">
    <source>
        <dbReference type="RefSeq" id="XP_033456261.1"/>
    </source>
</evidence>
<proteinExistence type="predicted"/>
<sequence>MAIVSYVLLWLACVAANVTATRSGTLELDLMFPRNGTWKPTNLMPIVFAVQQPQLGDLVQRQLIRWRLAQRDNATLDSISTGAATIELNSTTPGLYLATGFSNALAGIQGDWIFQWQVSLRNCSELNDENALLQFSVSSETRWAYFRTNESAPTLNFETAISPDSCRDVENIAFNVTAIQSVPRGIDPEVSPSCAALGAPPKVTGSPCAVTINAAASMSASAAVSYSACQATATTCAPPSSTRPSAATSLRNNWIVLWVAVTLLGFIYI</sequence>
<feature type="domain" description="DUF7136" evidence="2">
    <location>
        <begin position="22"/>
        <end position="235"/>
    </location>
</feature>
<evidence type="ECO:0000313" key="3">
    <source>
        <dbReference type="Proteomes" id="UP000504637"/>
    </source>
</evidence>
<accession>A0A6J3LTV9</accession>
<dbReference type="Proteomes" id="UP000504637">
    <property type="component" value="Unplaced"/>
</dbReference>
<organism evidence="4">
    <name type="scientific">Dissoconium aciculare CBS 342.82</name>
    <dbReference type="NCBI Taxonomy" id="1314786"/>
    <lineage>
        <taxon>Eukaryota</taxon>
        <taxon>Fungi</taxon>
        <taxon>Dikarya</taxon>
        <taxon>Ascomycota</taxon>
        <taxon>Pezizomycotina</taxon>
        <taxon>Dothideomycetes</taxon>
        <taxon>Dothideomycetidae</taxon>
        <taxon>Mycosphaerellales</taxon>
        <taxon>Dissoconiaceae</taxon>
        <taxon>Dissoconium</taxon>
    </lineage>
</organism>
<name>A0A6J3LTV9_9PEZI</name>
<evidence type="ECO:0000259" key="2">
    <source>
        <dbReference type="Pfam" id="PF23584"/>
    </source>
</evidence>